<keyword evidence="2" id="KW-1185">Reference proteome</keyword>
<dbReference type="Proteomes" id="UP000036458">
    <property type="component" value="Chromosome"/>
</dbReference>
<sequence>MKKILILVFTISLLSSCKETKRKVEEKPFPSFTYNGNKYLRLPSSEYYPSDNRPFEEEEKPYGELTIDSSGNFELVKVKFWMLDSVFKRLAQKENLSYSKTYLLDTTQKERIFDFSNGFEVKPVGDTAYFSLKINNLNATKQELKEKWTIKINCHFEDKNGVSVDTFFVSNFNAKWMN</sequence>
<evidence type="ECO:0000313" key="1">
    <source>
        <dbReference type="EMBL" id="AKQ45036.1"/>
    </source>
</evidence>
<protein>
    <recommendedName>
        <fullName evidence="3">Lipoprotein</fullName>
    </recommendedName>
</protein>
<dbReference type="EMBL" id="CP010777">
    <property type="protein sequence ID" value="AKQ45036.1"/>
    <property type="molecule type" value="Genomic_DNA"/>
</dbReference>
<dbReference type="PROSITE" id="PS51257">
    <property type="entry name" value="PROKAR_LIPOPROTEIN"/>
    <property type="match status" value="1"/>
</dbReference>
<dbReference type="AlphaFoldDB" id="A0A0H4W3M0"/>
<dbReference type="RefSeq" id="WP_048919867.1">
    <property type="nucleotide sequence ID" value="NZ_CP010777.1"/>
</dbReference>
<name>A0A0H4W3M0_9BACT</name>
<organism evidence="1 2">
    <name type="scientific">Rufibacter radiotolerans</name>
    <dbReference type="NCBI Taxonomy" id="1379910"/>
    <lineage>
        <taxon>Bacteria</taxon>
        <taxon>Pseudomonadati</taxon>
        <taxon>Bacteroidota</taxon>
        <taxon>Cytophagia</taxon>
        <taxon>Cytophagales</taxon>
        <taxon>Hymenobacteraceae</taxon>
        <taxon>Rufibacter</taxon>
    </lineage>
</organism>
<reference evidence="1 2" key="1">
    <citation type="submission" date="2015-01" db="EMBL/GenBank/DDBJ databases">
        <title>Rufibacter sp./DG31D/ whole genome sequencing.</title>
        <authorList>
            <person name="Kim M.K."/>
            <person name="Srinivasan S."/>
            <person name="Lee J.-J."/>
        </authorList>
    </citation>
    <scope>NUCLEOTIDE SEQUENCE [LARGE SCALE GENOMIC DNA]</scope>
    <source>
        <strain evidence="1 2">DG31D</strain>
    </source>
</reference>
<dbReference type="OrthoDB" id="893708at2"/>
<evidence type="ECO:0000313" key="2">
    <source>
        <dbReference type="Proteomes" id="UP000036458"/>
    </source>
</evidence>
<dbReference type="PATRIC" id="fig|1379910.4.peg.947"/>
<accession>A0A0H4W3M0</accession>
<dbReference type="KEGG" id="ruf:TH63_04350"/>
<gene>
    <name evidence="1" type="ORF">TH63_04350</name>
</gene>
<proteinExistence type="predicted"/>
<dbReference type="STRING" id="1379910.TH63_04350"/>
<evidence type="ECO:0008006" key="3">
    <source>
        <dbReference type="Google" id="ProtNLM"/>
    </source>
</evidence>